<protein>
    <submittedName>
        <fullName evidence="2">Uncharacterized protein</fullName>
    </submittedName>
</protein>
<keyword evidence="3" id="KW-1185">Reference proteome</keyword>
<feature type="signal peptide" evidence="1">
    <location>
        <begin position="1"/>
        <end position="18"/>
    </location>
</feature>
<organism evidence="2 3">
    <name type="scientific">Nakaseomyces bracarensis</name>
    <dbReference type="NCBI Taxonomy" id="273131"/>
    <lineage>
        <taxon>Eukaryota</taxon>
        <taxon>Fungi</taxon>
        <taxon>Dikarya</taxon>
        <taxon>Ascomycota</taxon>
        <taxon>Saccharomycotina</taxon>
        <taxon>Saccharomycetes</taxon>
        <taxon>Saccharomycetales</taxon>
        <taxon>Saccharomycetaceae</taxon>
        <taxon>Nakaseomyces</taxon>
    </lineage>
</organism>
<reference evidence="2 3" key="1">
    <citation type="submission" date="2024-05" db="EMBL/GenBank/DDBJ databases">
        <title>Long read based assembly of the Candida bracarensis genome reveals expanded adhesin content.</title>
        <authorList>
            <person name="Marcet-Houben M."/>
            <person name="Ksiezopolska E."/>
            <person name="Gabaldon T."/>
        </authorList>
    </citation>
    <scope>NUCLEOTIDE SEQUENCE [LARGE SCALE GENOMIC DNA]</scope>
    <source>
        <strain evidence="2 3">CBM6</strain>
    </source>
</reference>
<feature type="chain" id="PRO_5046696258" evidence="1">
    <location>
        <begin position="19"/>
        <end position="136"/>
    </location>
</feature>
<evidence type="ECO:0000313" key="3">
    <source>
        <dbReference type="Proteomes" id="UP001623330"/>
    </source>
</evidence>
<sequence>MRITSLVIFAVLSTLAVSLDLNNKEELHDHVAEYLDTLVSKHGESLLQELDMYKDPSNEDVLKFKKLQYQLEEDSKKTWYVGDGTFNKLDDGLLANMVNKIAAKFPAMTSLWEKKLKGMGLFYYAFPNTNIFEDLE</sequence>
<comment type="caution">
    <text evidence="2">The sequence shown here is derived from an EMBL/GenBank/DDBJ whole genome shotgun (WGS) entry which is preliminary data.</text>
</comment>
<keyword evidence="1" id="KW-0732">Signal</keyword>
<evidence type="ECO:0000256" key="1">
    <source>
        <dbReference type="SAM" id="SignalP"/>
    </source>
</evidence>
<name>A0ABR4NSE0_9SACH</name>
<dbReference type="Proteomes" id="UP001623330">
    <property type="component" value="Unassembled WGS sequence"/>
</dbReference>
<accession>A0ABR4NSE0</accession>
<dbReference type="EMBL" id="JBEVYD010000007">
    <property type="protein sequence ID" value="KAL3231348.1"/>
    <property type="molecule type" value="Genomic_DNA"/>
</dbReference>
<gene>
    <name evidence="2" type="ORF">RNJ44_00383</name>
</gene>
<proteinExistence type="predicted"/>
<evidence type="ECO:0000313" key="2">
    <source>
        <dbReference type="EMBL" id="KAL3231348.1"/>
    </source>
</evidence>